<evidence type="ECO:0000256" key="1">
    <source>
        <dbReference type="SAM" id="MobiDB-lite"/>
    </source>
</evidence>
<comment type="caution">
    <text evidence="2">The sequence shown here is derived from an EMBL/GenBank/DDBJ whole genome shotgun (WGS) entry which is preliminary data.</text>
</comment>
<feature type="region of interest" description="Disordered" evidence="1">
    <location>
        <begin position="83"/>
        <end position="126"/>
    </location>
</feature>
<accession>A0AAD2JJQ9</accession>
<organism evidence="2 3">
    <name type="scientific">Cylindrotheca closterium</name>
    <dbReference type="NCBI Taxonomy" id="2856"/>
    <lineage>
        <taxon>Eukaryota</taxon>
        <taxon>Sar</taxon>
        <taxon>Stramenopiles</taxon>
        <taxon>Ochrophyta</taxon>
        <taxon>Bacillariophyta</taxon>
        <taxon>Bacillariophyceae</taxon>
        <taxon>Bacillariophycidae</taxon>
        <taxon>Bacillariales</taxon>
        <taxon>Bacillariaceae</taxon>
        <taxon>Cylindrotheca</taxon>
    </lineage>
</organism>
<feature type="region of interest" description="Disordered" evidence="1">
    <location>
        <begin position="180"/>
        <end position="217"/>
    </location>
</feature>
<gene>
    <name evidence="2" type="ORF">CYCCA115_LOCUS16045</name>
</gene>
<evidence type="ECO:0000313" key="3">
    <source>
        <dbReference type="Proteomes" id="UP001295423"/>
    </source>
</evidence>
<reference evidence="2" key="1">
    <citation type="submission" date="2023-08" db="EMBL/GenBank/DDBJ databases">
        <authorList>
            <person name="Audoor S."/>
            <person name="Bilcke G."/>
        </authorList>
    </citation>
    <scope>NUCLEOTIDE SEQUENCE</scope>
</reference>
<feature type="compositionally biased region" description="Acidic residues" evidence="1">
    <location>
        <begin position="247"/>
        <end position="256"/>
    </location>
</feature>
<sequence>MSTRGEQGQQYSCEASIEPTLSLDDALALDGGGQHSHNGVPGSFSTVGGHNSDFSFILAIGSPDSVKSNVTLDPTMIRFDQTLTDESSPLEPPDVVQSNSNESSGKGKGRLHLPANANRWMDDSEHPKSVCSRTSYMGMLGLTNHLIPIQDTDDEHEVVSHDSSDFEAGSFSTSESFAVSYNDEPAPAPAPPADHYHGSPKPISKNPKRPINRDESNCHIERSPGDMMGLTLKMQQLNGVGSLPLGNDEDDDDDDIQYNPGGPRPAYLDSLHSLNTLFSEDNFRCNTTDHTTSTFSSVD</sequence>
<name>A0AAD2JJQ9_9STRA</name>
<proteinExistence type="predicted"/>
<dbReference type="Proteomes" id="UP001295423">
    <property type="component" value="Unassembled WGS sequence"/>
</dbReference>
<keyword evidence="3" id="KW-1185">Reference proteome</keyword>
<evidence type="ECO:0000313" key="2">
    <source>
        <dbReference type="EMBL" id="CAJ1956043.1"/>
    </source>
</evidence>
<feature type="region of interest" description="Disordered" evidence="1">
    <location>
        <begin position="239"/>
        <end position="267"/>
    </location>
</feature>
<dbReference type="AlphaFoldDB" id="A0AAD2JJQ9"/>
<protein>
    <submittedName>
        <fullName evidence="2">Uncharacterized protein</fullName>
    </submittedName>
</protein>
<dbReference type="EMBL" id="CAKOGP040001903">
    <property type="protein sequence ID" value="CAJ1956043.1"/>
    <property type="molecule type" value="Genomic_DNA"/>
</dbReference>